<dbReference type="EMBL" id="JAMQYH010000001">
    <property type="protein sequence ID" value="KAJ1704420.1"/>
    <property type="molecule type" value="Genomic_DNA"/>
</dbReference>
<feature type="region of interest" description="Disordered" evidence="1">
    <location>
        <begin position="13"/>
        <end position="41"/>
    </location>
</feature>
<accession>A0A9Q0D2V2</accession>
<feature type="region of interest" description="Disordered" evidence="1">
    <location>
        <begin position="85"/>
        <end position="110"/>
    </location>
</feature>
<comment type="caution">
    <text evidence="3">The sequence shown here is derived from an EMBL/GenBank/DDBJ whole genome shotgun (WGS) entry which is preliminary data.</text>
</comment>
<dbReference type="GO" id="GO:0003723">
    <property type="term" value="F:RNA binding"/>
    <property type="evidence" value="ECO:0007669"/>
    <property type="project" value="InterPro"/>
</dbReference>
<proteinExistence type="predicted"/>
<feature type="compositionally biased region" description="Pro residues" evidence="1">
    <location>
        <begin position="93"/>
        <end position="106"/>
    </location>
</feature>
<dbReference type="PANTHER" id="PTHR31476:SF14">
    <property type="entry name" value="OS09G0473400 PROTEIN"/>
    <property type="match status" value="1"/>
</dbReference>
<evidence type="ECO:0000313" key="4">
    <source>
        <dbReference type="Proteomes" id="UP001151287"/>
    </source>
</evidence>
<name>A0A9Q0D2V2_9POAL</name>
<dbReference type="InterPro" id="IPR021099">
    <property type="entry name" value="PORR_domain"/>
</dbReference>
<dbReference type="InterPro" id="IPR045040">
    <property type="entry name" value="PORR_fam"/>
</dbReference>
<evidence type="ECO:0000313" key="3">
    <source>
        <dbReference type="EMBL" id="KAJ1704420.1"/>
    </source>
</evidence>
<feature type="domain" description="PORR" evidence="2">
    <location>
        <begin position="154"/>
        <end position="470"/>
    </location>
</feature>
<feature type="compositionally biased region" description="Polar residues" evidence="1">
    <location>
        <begin position="23"/>
        <end position="38"/>
    </location>
</feature>
<evidence type="ECO:0000256" key="1">
    <source>
        <dbReference type="SAM" id="MobiDB-lite"/>
    </source>
</evidence>
<dbReference type="PANTHER" id="PTHR31476">
    <property type="entry name" value="PROTEIN WHAT'S THIS FACTOR 1 HOMOLOG, CHLOROPLASTIC"/>
    <property type="match status" value="1"/>
</dbReference>
<reference evidence="3" key="1">
    <citation type="journal article" date="2022" name="Cell">
        <title>Repeat-based holocentromeres influence genome architecture and karyotype evolution.</title>
        <authorList>
            <person name="Hofstatter P.G."/>
            <person name="Thangavel G."/>
            <person name="Lux T."/>
            <person name="Neumann P."/>
            <person name="Vondrak T."/>
            <person name="Novak P."/>
            <person name="Zhang M."/>
            <person name="Costa L."/>
            <person name="Castellani M."/>
            <person name="Scott A."/>
            <person name="Toegelov H."/>
            <person name="Fuchs J."/>
            <person name="Mata-Sucre Y."/>
            <person name="Dias Y."/>
            <person name="Vanzela A.L.L."/>
            <person name="Huettel B."/>
            <person name="Almeida C.C.S."/>
            <person name="Simkova H."/>
            <person name="Souza G."/>
            <person name="Pedrosa-Harand A."/>
            <person name="Macas J."/>
            <person name="Mayer K.F.X."/>
            <person name="Houben A."/>
            <person name="Marques A."/>
        </authorList>
    </citation>
    <scope>NUCLEOTIDE SEQUENCE</scope>
    <source>
        <strain evidence="3">RhyBre1mFocal</strain>
    </source>
</reference>
<evidence type="ECO:0000259" key="2">
    <source>
        <dbReference type="Pfam" id="PF11955"/>
    </source>
</evidence>
<keyword evidence="4" id="KW-1185">Reference proteome</keyword>
<dbReference type="Proteomes" id="UP001151287">
    <property type="component" value="Unassembled WGS sequence"/>
</dbReference>
<gene>
    <name evidence="3" type="ORF">LUZ63_004199</name>
</gene>
<dbReference type="OrthoDB" id="68056at2759"/>
<dbReference type="AlphaFoldDB" id="A0A9Q0D2V2"/>
<protein>
    <recommendedName>
        <fullName evidence="2">PORR domain-containing protein</fullName>
    </recommendedName>
</protein>
<sequence length="484" mass="55942">MCRDLSLKKRTLDKRNSRRDQCAVSSQTLNSNSATTPFPNLPIPNAIVTDSQSQKLRRKTFENKQQNLLHYMARRLFSQTKTLFKPTSTTPIPTSPPNPNPNPSLPISPSSAALSAAQSILPFLSCKRRKKLRKKLSSPRVAPIQRDPSYRDLHFLDAILDRDAAFRFLYRAKSYLSSLPSPILPLSAAGTLYRELGFPRGRKVSKYADRHPLLFHLPRIDSVPHLAFTSLMESLLAEEEALFDSLEAKRMTTIRKLLMIFVKHRVPLAKLHHCRALFGLPADFRDRVCKYPEFFRVVVDPDGRHVLQLETWDDNLAVSALEREFMSDEVQARKLFRFQMPHRKALPFDEDERKQLDKVTTFPLISPYSDGSGLKPWTVEAEKYRVGLIHEFLSLTLEKRAWIHHIVEFKEELCLTRRTYDMLQKQPRAFYLAGTEMNWAVFLKHAYQEDGTLIDKDPLVEFNEKLQKYACMTKLDSLNENTVN</sequence>
<dbReference type="Pfam" id="PF11955">
    <property type="entry name" value="PORR"/>
    <property type="match status" value="1"/>
</dbReference>
<organism evidence="3 4">
    <name type="scientific">Rhynchospora breviuscula</name>
    <dbReference type="NCBI Taxonomy" id="2022672"/>
    <lineage>
        <taxon>Eukaryota</taxon>
        <taxon>Viridiplantae</taxon>
        <taxon>Streptophyta</taxon>
        <taxon>Embryophyta</taxon>
        <taxon>Tracheophyta</taxon>
        <taxon>Spermatophyta</taxon>
        <taxon>Magnoliopsida</taxon>
        <taxon>Liliopsida</taxon>
        <taxon>Poales</taxon>
        <taxon>Cyperaceae</taxon>
        <taxon>Cyperoideae</taxon>
        <taxon>Rhynchosporeae</taxon>
        <taxon>Rhynchospora</taxon>
    </lineage>
</organism>